<dbReference type="Proteomes" id="UP000050454">
    <property type="component" value="Unassembled WGS sequence"/>
</dbReference>
<dbReference type="GO" id="GO:0003700">
    <property type="term" value="F:DNA-binding transcription factor activity"/>
    <property type="evidence" value="ECO:0007669"/>
    <property type="project" value="InterPro"/>
</dbReference>
<name>A0A0P7BLJ3_9BACT</name>
<dbReference type="PANTHER" id="PTHR43280">
    <property type="entry name" value="ARAC-FAMILY TRANSCRIPTIONAL REGULATOR"/>
    <property type="match status" value="1"/>
</dbReference>
<dbReference type="EMBL" id="LGTQ01000009">
    <property type="protein sequence ID" value="KPM48114.1"/>
    <property type="molecule type" value="Genomic_DNA"/>
</dbReference>
<dbReference type="STRING" id="1605367.AFM12_10945"/>
<keyword evidence="3" id="KW-0804">Transcription</keyword>
<dbReference type="SUPFAM" id="SSF46689">
    <property type="entry name" value="Homeodomain-like"/>
    <property type="match status" value="2"/>
</dbReference>
<dbReference type="SMART" id="SM00342">
    <property type="entry name" value="HTH_ARAC"/>
    <property type="match status" value="1"/>
</dbReference>
<evidence type="ECO:0000256" key="3">
    <source>
        <dbReference type="ARBA" id="ARBA00023163"/>
    </source>
</evidence>
<dbReference type="Gene3D" id="1.10.10.60">
    <property type="entry name" value="Homeodomain-like"/>
    <property type="match status" value="2"/>
</dbReference>
<keyword evidence="6" id="KW-1185">Reference proteome</keyword>
<comment type="caution">
    <text evidence="5">The sequence shown here is derived from an EMBL/GenBank/DDBJ whole genome shotgun (WGS) entry which is preliminary data.</text>
</comment>
<dbReference type="GO" id="GO:0043565">
    <property type="term" value="F:sequence-specific DNA binding"/>
    <property type="evidence" value="ECO:0007669"/>
    <property type="project" value="InterPro"/>
</dbReference>
<dbReference type="InterPro" id="IPR009057">
    <property type="entry name" value="Homeodomain-like_sf"/>
</dbReference>
<proteinExistence type="predicted"/>
<dbReference type="Pfam" id="PF12833">
    <property type="entry name" value="HTH_18"/>
    <property type="match status" value="1"/>
</dbReference>
<accession>A0A0P7BLJ3</accession>
<evidence type="ECO:0000256" key="2">
    <source>
        <dbReference type="ARBA" id="ARBA00023125"/>
    </source>
</evidence>
<organism evidence="5 6">
    <name type="scientific">Jiulongibacter sediminis</name>
    <dbReference type="NCBI Taxonomy" id="1605367"/>
    <lineage>
        <taxon>Bacteria</taxon>
        <taxon>Pseudomonadati</taxon>
        <taxon>Bacteroidota</taxon>
        <taxon>Cytophagia</taxon>
        <taxon>Cytophagales</taxon>
        <taxon>Leadbetterellaceae</taxon>
        <taxon>Jiulongibacter</taxon>
    </lineage>
</organism>
<feature type="domain" description="HTH araC/xylS-type" evidence="4">
    <location>
        <begin position="180"/>
        <end position="277"/>
    </location>
</feature>
<dbReference type="AlphaFoldDB" id="A0A0P7BLJ3"/>
<dbReference type="PROSITE" id="PS01124">
    <property type="entry name" value="HTH_ARAC_FAMILY_2"/>
    <property type="match status" value="1"/>
</dbReference>
<protein>
    <submittedName>
        <fullName evidence="5">AraC family transcriptional regulator</fullName>
    </submittedName>
</protein>
<dbReference type="InterPro" id="IPR018062">
    <property type="entry name" value="HTH_AraC-typ_CS"/>
</dbReference>
<dbReference type="PATRIC" id="fig|1605367.3.peg.3581"/>
<dbReference type="PROSITE" id="PS00041">
    <property type="entry name" value="HTH_ARAC_FAMILY_1"/>
    <property type="match status" value="1"/>
</dbReference>
<keyword evidence="1" id="KW-0805">Transcription regulation</keyword>
<evidence type="ECO:0000256" key="1">
    <source>
        <dbReference type="ARBA" id="ARBA00023015"/>
    </source>
</evidence>
<evidence type="ECO:0000259" key="4">
    <source>
        <dbReference type="PROSITE" id="PS01124"/>
    </source>
</evidence>
<dbReference type="OrthoDB" id="792101at2"/>
<evidence type="ECO:0000313" key="6">
    <source>
        <dbReference type="Proteomes" id="UP000050454"/>
    </source>
</evidence>
<evidence type="ECO:0000313" key="5">
    <source>
        <dbReference type="EMBL" id="KPM48114.1"/>
    </source>
</evidence>
<sequence>MKIELEQIKSEDKSFQLMFNPRLSDLFYWHFHPELELVYIEAERGKRHVGDHISHFSGSDLVLIGSNIPHLNFDHGIKTEYRKVVLHLDKDFVSEQLLKTPELKHLGSLFEKAKYGIALGSKEKKEIGQRLFDLENLHSFNRYIEILKILSDLSQFTESELLHDEPYTRLINQNDENRIRSIYTFIDTHFQEKISLEEIAEAHHFSREGFSRYFKKRTGSTFTDFVNRYRVSQAKLMLENNHSISDACFNCGFESLSYFTRVFKKVSGENPGEFVRKLTSTK</sequence>
<reference evidence="5 6" key="1">
    <citation type="submission" date="2015-07" db="EMBL/GenBank/DDBJ databases">
        <title>The draft genome sequence of Leadbetterella sp. JN14-9.</title>
        <authorList>
            <person name="Liu Y."/>
            <person name="Du J."/>
            <person name="Shao Z."/>
        </authorList>
    </citation>
    <scope>NUCLEOTIDE SEQUENCE [LARGE SCALE GENOMIC DNA]</scope>
    <source>
        <strain evidence="5 6">JN14-9</strain>
    </source>
</reference>
<keyword evidence="2" id="KW-0238">DNA-binding</keyword>
<dbReference type="PANTHER" id="PTHR43280:SF27">
    <property type="entry name" value="TRANSCRIPTIONAL REGULATOR MTLR"/>
    <property type="match status" value="1"/>
</dbReference>
<dbReference type="RefSeq" id="WP_055148891.1">
    <property type="nucleotide sequence ID" value="NZ_JXSZ01000009.1"/>
</dbReference>
<gene>
    <name evidence="5" type="ORF">AFM12_10945</name>
</gene>
<dbReference type="InterPro" id="IPR018060">
    <property type="entry name" value="HTH_AraC"/>
</dbReference>